<feature type="site" description="Transition state stabilizer" evidence="7">
    <location>
        <position position="22"/>
    </location>
</feature>
<comment type="catalytic activity">
    <reaction evidence="1 7">
        <text>2-C-methyl-D-erythritol 4-phosphate + CTP + H(+) = 4-CDP-2-C-methyl-D-erythritol + diphosphate</text>
        <dbReference type="Rhea" id="RHEA:13429"/>
        <dbReference type="ChEBI" id="CHEBI:15378"/>
        <dbReference type="ChEBI" id="CHEBI:33019"/>
        <dbReference type="ChEBI" id="CHEBI:37563"/>
        <dbReference type="ChEBI" id="CHEBI:57823"/>
        <dbReference type="ChEBI" id="CHEBI:58262"/>
        <dbReference type="EC" id="2.7.7.60"/>
    </reaction>
</comment>
<dbReference type="SUPFAM" id="SSF53448">
    <property type="entry name" value="Nucleotide-diphospho-sugar transferases"/>
    <property type="match status" value="1"/>
</dbReference>
<proteinExistence type="inferred from homology"/>
<dbReference type="AlphaFoldDB" id="A0A4R6VJ66"/>
<comment type="similarity">
    <text evidence="3 7">Belongs to the IspD/TarI cytidylyltransferase family. IspD subfamily.</text>
</comment>
<keyword evidence="9" id="KW-1185">Reference proteome</keyword>
<accession>A0A4R6VJ66</accession>
<evidence type="ECO:0000256" key="2">
    <source>
        <dbReference type="ARBA" id="ARBA00004787"/>
    </source>
</evidence>
<keyword evidence="6 7" id="KW-0414">Isoprene biosynthesis</keyword>
<protein>
    <recommendedName>
        <fullName evidence="7">2-C-methyl-D-erythritol 4-phosphate cytidylyltransferase</fullName>
        <ecNumber evidence="7">2.7.7.60</ecNumber>
    </recommendedName>
    <alternativeName>
        <fullName evidence="7">4-diphosphocytidyl-2C-methyl-D-erythritol synthase</fullName>
    </alternativeName>
    <alternativeName>
        <fullName evidence="7">MEP cytidylyltransferase</fullName>
        <shortName evidence="7">MCT</shortName>
    </alternativeName>
</protein>
<evidence type="ECO:0000313" key="8">
    <source>
        <dbReference type="EMBL" id="TDQ62876.1"/>
    </source>
</evidence>
<comment type="caution">
    <text evidence="8">The sequence shown here is derived from an EMBL/GenBank/DDBJ whole genome shotgun (WGS) entry which is preliminary data.</text>
</comment>
<dbReference type="EMBL" id="SNYO01000002">
    <property type="protein sequence ID" value="TDQ62876.1"/>
    <property type="molecule type" value="Genomic_DNA"/>
</dbReference>
<dbReference type="RefSeq" id="WP_133825882.1">
    <property type="nucleotide sequence ID" value="NZ_BAABHR010000041.1"/>
</dbReference>
<keyword evidence="4 7" id="KW-0808">Transferase</keyword>
<feature type="site" description="Positions MEP for the nucleophilic attack" evidence="7">
    <location>
        <position position="211"/>
    </location>
</feature>
<feature type="site" description="Transition state stabilizer" evidence="7">
    <location>
        <position position="15"/>
    </location>
</feature>
<keyword evidence="5 7" id="KW-0548">Nucleotidyltransferase</keyword>
<dbReference type="InterPro" id="IPR034683">
    <property type="entry name" value="IspD/TarI"/>
</dbReference>
<evidence type="ECO:0000256" key="7">
    <source>
        <dbReference type="HAMAP-Rule" id="MF_00108"/>
    </source>
</evidence>
<comment type="function">
    <text evidence="7">Catalyzes the formation of 4-diphosphocytidyl-2-C-methyl-D-erythritol from CTP and 2-C-methyl-D-erythritol 4-phosphate (MEP).</text>
</comment>
<dbReference type="Pfam" id="PF01128">
    <property type="entry name" value="IspD"/>
    <property type="match status" value="1"/>
</dbReference>
<gene>
    <name evidence="7" type="primary">ispD</name>
    <name evidence="8" type="ORF">EV188_102533</name>
</gene>
<evidence type="ECO:0000313" key="9">
    <source>
        <dbReference type="Proteomes" id="UP000295705"/>
    </source>
</evidence>
<dbReference type="GO" id="GO:0019288">
    <property type="term" value="P:isopentenyl diphosphate biosynthetic process, methylerythritol 4-phosphate pathway"/>
    <property type="evidence" value="ECO:0007669"/>
    <property type="project" value="UniProtKB-UniRule"/>
</dbReference>
<feature type="site" description="Positions MEP for the nucleophilic attack" evidence="7">
    <location>
        <position position="150"/>
    </location>
</feature>
<dbReference type="Proteomes" id="UP000295705">
    <property type="component" value="Unassembled WGS sequence"/>
</dbReference>
<dbReference type="PANTHER" id="PTHR32125">
    <property type="entry name" value="2-C-METHYL-D-ERYTHRITOL 4-PHOSPHATE CYTIDYLYLTRANSFERASE, CHLOROPLASTIC"/>
    <property type="match status" value="1"/>
</dbReference>
<evidence type="ECO:0000256" key="5">
    <source>
        <dbReference type="ARBA" id="ARBA00022695"/>
    </source>
</evidence>
<evidence type="ECO:0000256" key="6">
    <source>
        <dbReference type="ARBA" id="ARBA00023229"/>
    </source>
</evidence>
<dbReference type="NCBIfam" id="TIGR00453">
    <property type="entry name" value="ispD"/>
    <property type="match status" value="1"/>
</dbReference>
<evidence type="ECO:0000256" key="1">
    <source>
        <dbReference type="ARBA" id="ARBA00001282"/>
    </source>
</evidence>
<dbReference type="InterPro" id="IPR018294">
    <property type="entry name" value="ISPD_synthase_CS"/>
</dbReference>
<dbReference type="Gene3D" id="3.90.550.10">
    <property type="entry name" value="Spore Coat Polysaccharide Biosynthesis Protein SpsA, Chain A"/>
    <property type="match status" value="1"/>
</dbReference>
<organism evidence="8 9">
    <name type="scientific">Actinomycetospora succinea</name>
    <dbReference type="NCBI Taxonomy" id="663603"/>
    <lineage>
        <taxon>Bacteria</taxon>
        <taxon>Bacillati</taxon>
        <taxon>Actinomycetota</taxon>
        <taxon>Actinomycetes</taxon>
        <taxon>Pseudonocardiales</taxon>
        <taxon>Pseudonocardiaceae</taxon>
        <taxon>Actinomycetospora</taxon>
    </lineage>
</organism>
<sequence>MTVAAIVPAAGRGERLGLGRPKALAVVGGLALVARAVDGLVAGGVDAVVVVAPPGDEDAVRAALGARRAAVVPGADDRVGSVDAALQALPGDTDVVLVHDAARCLCPPAVVRAVIDAVRAGHPAVVPATAVADTLKRTGESGVVTATVDRSGLAAVQTPQGFDPATLRAAHERARTLRAAGGPVAATDDAGLAEDLGVAVVTVPGDPRAFKVTTPLDLAMAEALVTAGPA</sequence>
<reference evidence="8 9" key="1">
    <citation type="submission" date="2019-03" db="EMBL/GenBank/DDBJ databases">
        <title>Genomic Encyclopedia of Type Strains, Phase IV (KMG-IV): sequencing the most valuable type-strain genomes for metagenomic binning, comparative biology and taxonomic classification.</title>
        <authorList>
            <person name="Goeker M."/>
        </authorList>
    </citation>
    <scope>NUCLEOTIDE SEQUENCE [LARGE SCALE GENOMIC DNA]</scope>
    <source>
        <strain evidence="8 9">DSM 45775</strain>
    </source>
</reference>
<comment type="pathway">
    <text evidence="2 7">Isoprenoid biosynthesis; isopentenyl diphosphate biosynthesis via DXP pathway; isopentenyl diphosphate from 1-deoxy-D-xylulose 5-phosphate: step 2/6.</text>
</comment>
<dbReference type="EC" id="2.7.7.60" evidence="7"/>
<dbReference type="InterPro" id="IPR029044">
    <property type="entry name" value="Nucleotide-diphossugar_trans"/>
</dbReference>
<dbReference type="InterPro" id="IPR001228">
    <property type="entry name" value="IspD"/>
</dbReference>
<dbReference type="InterPro" id="IPR050088">
    <property type="entry name" value="IspD/TarI_cytidylyltransf_bact"/>
</dbReference>
<dbReference type="HAMAP" id="MF_00108">
    <property type="entry name" value="IspD"/>
    <property type="match status" value="1"/>
</dbReference>
<dbReference type="UniPathway" id="UPA00056">
    <property type="reaction ID" value="UER00093"/>
</dbReference>
<name>A0A4R6VJ66_9PSEU</name>
<dbReference type="PANTHER" id="PTHR32125:SF4">
    <property type="entry name" value="2-C-METHYL-D-ERYTHRITOL 4-PHOSPHATE CYTIDYLYLTRANSFERASE, CHLOROPLASTIC"/>
    <property type="match status" value="1"/>
</dbReference>
<dbReference type="OrthoDB" id="9802561at2"/>
<dbReference type="PROSITE" id="PS01295">
    <property type="entry name" value="ISPD"/>
    <property type="match status" value="1"/>
</dbReference>
<dbReference type="GO" id="GO:0050518">
    <property type="term" value="F:2-C-methyl-D-erythritol 4-phosphate cytidylyltransferase activity"/>
    <property type="evidence" value="ECO:0007669"/>
    <property type="project" value="UniProtKB-UniRule"/>
</dbReference>
<dbReference type="CDD" id="cd02516">
    <property type="entry name" value="CDP-ME_synthetase"/>
    <property type="match status" value="1"/>
</dbReference>
<evidence type="ECO:0000256" key="3">
    <source>
        <dbReference type="ARBA" id="ARBA00009789"/>
    </source>
</evidence>
<evidence type="ECO:0000256" key="4">
    <source>
        <dbReference type="ARBA" id="ARBA00022679"/>
    </source>
</evidence>